<evidence type="ECO:0000256" key="1">
    <source>
        <dbReference type="SAM" id="MobiDB-lite"/>
    </source>
</evidence>
<dbReference type="EMBL" id="BAAAOP010000012">
    <property type="protein sequence ID" value="GAA2189774.1"/>
    <property type="molecule type" value="Genomic_DNA"/>
</dbReference>
<evidence type="ECO:0008006" key="4">
    <source>
        <dbReference type="Google" id="ProtNLM"/>
    </source>
</evidence>
<keyword evidence="3" id="KW-1185">Reference proteome</keyword>
<sequence>MLMLGLASCAPESGASDERTASPSSSRESEPSQKPSSEPAPTEEPAPETEPAPVVIPECEQLVPIDVVHEKLGPAFVFTPDSGPFRDMLLGAVGPSAQEAISRAEQTSFCSWGIPQSDGLNLLMVAELPADARDAFLVELRASEFVETETAGSPTFVWEDEPGLSQRFLWYGFTGDLLVISVGASADGGVGVPALASLQAAT</sequence>
<evidence type="ECO:0000313" key="3">
    <source>
        <dbReference type="Proteomes" id="UP001501084"/>
    </source>
</evidence>
<feature type="compositionally biased region" description="Low complexity" evidence="1">
    <location>
        <begin position="22"/>
        <end position="40"/>
    </location>
</feature>
<accession>A0ABP5MZW0</accession>
<comment type="caution">
    <text evidence="2">The sequence shown here is derived from an EMBL/GenBank/DDBJ whole genome shotgun (WGS) entry which is preliminary data.</text>
</comment>
<proteinExistence type="predicted"/>
<organism evidence="2 3">
    <name type="scientific">Leucobacter alluvii</name>
    <dbReference type="NCBI Taxonomy" id="340321"/>
    <lineage>
        <taxon>Bacteria</taxon>
        <taxon>Bacillati</taxon>
        <taxon>Actinomycetota</taxon>
        <taxon>Actinomycetes</taxon>
        <taxon>Micrococcales</taxon>
        <taxon>Microbacteriaceae</taxon>
        <taxon>Leucobacter</taxon>
    </lineage>
</organism>
<reference evidence="3" key="1">
    <citation type="journal article" date="2019" name="Int. J. Syst. Evol. Microbiol.">
        <title>The Global Catalogue of Microorganisms (GCM) 10K type strain sequencing project: providing services to taxonomists for standard genome sequencing and annotation.</title>
        <authorList>
            <consortium name="The Broad Institute Genomics Platform"/>
            <consortium name="The Broad Institute Genome Sequencing Center for Infectious Disease"/>
            <person name="Wu L."/>
            <person name="Ma J."/>
        </authorList>
    </citation>
    <scope>NUCLEOTIDE SEQUENCE [LARGE SCALE GENOMIC DNA]</scope>
    <source>
        <strain evidence="3">JCM 14919</strain>
    </source>
</reference>
<feature type="region of interest" description="Disordered" evidence="1">
    <location>
        <begin position="1"/>
        <end position="53"/>
    </location>
</feature>
<protein>
    <recommendedName>
        <fullName evidence="4">DUF2020 domain-containing protein</fullName>
    </recommendedName>
</protein>
<evidence type="ECO:0000313" key="2">
    <source>
        <dbReference type="EMBL" id="GAA2189774.1"/>
    </source>
</evidence>
<dbReference type="Proteomes" id="UP001501084">
    <property type="component" value="Unassembled WGS sequence"/>
</dbReference>
<name>A0ABP5MZW0_9MICO</name>
<gene>
    <name evidence="2" type="ORF">GCM10009786_24290</name>
</gene>